<comment type="caution">
    <text evidence="1">The sequence shown here is derived from an EMBL/GenBank/DDBJ whole genome shotgun (WGS) entry which is preliminary data.</text>
</comment>
<gene>
    <name evidence="1" type="ORF">HPB49_025289</name>
</gene>
<accession>A0ACB8DLN1</accession>
<organism evidence="1 2">
    <name type="scientific">Dermacentor silvarum</name>
    <name type="common">Tick</name>
    <dbReference type="NCBI Taxonomy" id="543639"/>
    <lineage>
        <taxon>Eukaryota</taxon>
        <taxon>Metazoa</taxon>
        <taxon>Ecdysozoa</taxon>
        <taxon>Arthropoda</taxon>
        <taxon>Chelicerata</taxon>
        <taxon>Arachnida</taxon>
        <taxon>Acari</taxon>
        <taxon>Parasitiformes</taxon>
        <taxon>Ixodida</taxon>
        <taxon>Ixodoidea</taxon>
        <taxon>Ixodidae</taxon>
        <taxon>Rhipicephalinae</taxon>
        <taxon>Dermacentor</taxon>
    </lineage>
</organism>
<proteinExistence type="predicted"/>
<evidence type="ECO:0000313" key="1">
    <source>
        <dbReference type="EMBL" id="KAH7971511.1"/>
    </source>
</evidence>
<reference evidence="1" key="1">
    <citation type="submission" date="2020-05" db="EMBL/GenBank/DDBJ databases">
        <title>Large-scale comparative analyses of tick genomes elucidate their genetic diversity and vector capacities.</title>
        <authorList>
            <person name="Jia N."/>
            <person name="Wang J."/>
            <person name="Shi W."/>
            <person name="Du L."/>
            <person name="Sun Y."/>
            <person name="Zhan W."/>
            <person name="Jiang J."/>
            <person name="Wang Q."/>
            <person name="Zhang B."/>
            <person name="Ji P."/>
            <person name="Sakyi L.B."/>
            <person name="Cui X."/>
            <person name="Yuan T."/>
            <person name="Jiang B."/>
            <person name="Yang W."/>
            <person name="Lam T.T.-Y."/>
            <person name="Chang Q."/>
            <person name="Ding S."/>
            <person name="Wang X."/>
            <person name="Zhu J."/>
            <person name="Ruan X."/>
            <person name="Zhao L."/>
            <person name="Wei J."/>
            <person name="Que T."/>
            <person name="Du C."/>
            <person name="Cheng J."/>
            <person name="Dai P."/>
            <person name="Han X."/>
            <person name="Huang E."/>
            <person name="Gao Y."/>
            <person name="Liu J."/>
            <person name="Shao H."/>
            <person name="Ye R."/>
            <person name="Li L."/>
            <person name="Wei W."/>
            <person name="Wang X."/>
            <person name="Wang C."/>
            <person name="Yang T."/>
            <person name="Huo Q."/>
            <person name="Li W."/>
            <person name="Guo W."/>
            <person name="Chen H."/>
            <person name="Zhou L."/>
            <person name="Ni X."/>
            <person name="Tian J."/>
            <person name="Zhou Y."/>
            <person name="Sheng Y."/>
            <person name="Liu T."/>
            <person name="Pan Y."/>
            <person name="Xia L."/>
            <person name="Li J."/>
            <person name="Zhao F."/>
            <person name="Cao W."/>
        </authorList>
    </citation>
    <scope>NUCLEOTIDE SEQUENCE</scope>
    <source>
        <strain evidence="1">Dsil-2018</strain>
    </source>
</reference>
<keyword evidence="2" id="KW-1185">Reference proteome</keyword>
<name>A0ACB8DLN1_DERSI</name>
<protein>
    <submittedName>
        <fullName evidence="1">Uncharacterized protein</fullName>
    </submittedName>
</protein>
<evidence type="ECO:0000313" key="2">
    <source>
        <dbReference type="Proteomes" id="UP000821865"/>
    </source>
</evidence>
<sequence length="252" mass="28115">MATAPTPRHRAVVLVDMDCFYVQVEQRLAPDWNGKPCAVAQYNTFQGGGDDADVDDAFKELTEEEFRQYFRLSKRTVRRLCDELDSIIGCQRASGLSTERKVCALRFFGTGSFRRSVGREEQIGMAQPAASNTIQEVTEAIISVSARRKMRQRRRFARRGAIPGVLACVDGTLIAVMKPEGLSPADTASFMSRKGYYALNVIVVCNSELCILVVDLRLPDSGHDSWMWQHNPLCTRLATQLQPGESLLGKYS</sequence>
<dbReference type="Proteomes" id="UP000821865">
    <property type="component" value="Chromosome 11"/>
</dbReference>
<dbReference type="EMBL" id="CM023480">
    <property type="protein sequence ID" value="KAH7971511.1"/>
    <property type="molecule type" value="Genomic_DNA"/>
</dbReference>